<protein>
    <submittedName>
        <fullName evidence="1">Uncharacterized protein</fullName>
    </submittedName>
</protein>
<dbReference type="InterPro" id="IPR039120">
    <property type="entry name" value="UBFD1"/>
</dbReference>
<dbReference type="InterPro" id="IPR015943">
    <property type="entry name" value="WD40/YVTN_repeat-like_dom_sf"/>
</dbReference>
<dbReference type="EMBL" id="CAKOGP040000313">
    <property type="protein sequence ID" value="CAJ1933904.1"/>
    <property type="molecule type" value="Genomic_DNA"/>
</dbReference>
<evidence type="ECO:0000313" key="1">
    <source>
        <dbReference type="EMBL" id="CAJ1933904.1"/>
    </source>
</evidence>
<keyword evidence="2" id="KW-1185">Reference proteome</keyword>
<dbReference type="SMART" id="SM00320">
    <property type="entry name" value="WD40"/>
    <property type="match status" value="3"/>
</dbReference>
<dbReference type="GO" id="GO:0045296">
    <property type="term" value="F:cadherin binding"/>
    <property type="evidence" value="ECO:0007669"/>
    <property type="project" value="TreeGrafter"/>
</dbReference>
<dbReference type="Gene3D" id="3.10.20.90">
    <property type="entry name" value="Phosphatidylinositol 3-kinase Catalytic Subunit, Chain A, domain 1"/>
    <property type="match status" value="1"/>
</dbReference>
<sequence>MDSLEITLKWSKKEFGMIVQLGDSGRSFKEQVHSLTNVPIGRQKLLCGKKKGSIHWKGSLTDEFVFSIPDSSKPATHSLMVTLIGSAEAAIEVPNTKTRFVEDMTQEELQAVEDATEQAAMADAVGMISTIQLPAHHRNDGKQETYQYNRLVTGLPQKYIEDLLKQRKRKQELQGNDEMMDQVAMSMGLELRRAYVNDIAVRHRDGTLIGALDDGHVQLWRYGQMEHDVIHGGGDGGIDSVVALSTPSEGHLSFVTAGRGTYKLWSEDAEELGTVRTPVPGVTPVSMVQVPLHQSENNNNMVCLAASFKVVHQSNPSQFHLVPQNEEQERRRAAAEAQEAARQEIMAKMSSSVQVLYGAADGTSPLKSYILTNHGEDTAPITCVTSFSITQNGNSVSFLVAGDQEGCLRIWVAQVEKQNGNNIVNFALQSTFWLRSEEGSSLSIVCLEPMEVGDGQAARLAVSTAPTGRSRQPSPAGPCVSVSTTRAVHLLDFATQGESLSMPSTSHALTGHTKDSVICMRSLPDGGLLTGGGKLDATVKLWSASQFSANINAMDVDETQVTTIESQQRQLSKCSQTISSLGYVFALEVLPDRMEGSSQFAIAGARYNTLKIIL</sequence>
<dbReference type="Proteomes" id="UP001295423">
    <property type="component" value="Unassembled WGS sequence"/>
</dbReference>
<dbReference type="SUPFAM" id="SSF50978">
    <property type="entry name" value="WD40 repeat-like"/>
    <property type="match status" value="1"/>
</dbReference>
<comment type="caution">
    <text evidence="1">The sequence shown here is derived from an EMBL/GenBank/DDBJ whole genome shotgun (WGS) entry which is preliminary data.</text>
</comment>
<dbReference type="PANTHER" id="PTHR16470">
    <property type="entry name" value="UBIQUITIN DOMAIN-CONTAINING PROTEIN UBFD1"/>
    <property type="match status" value="1"/>
</dbReference>
<dbReference type="PANTHER" id="PTHR16470:SF0">
    <property type="entry name" value="UBIQUITIN DOMAIN-CONTAINING PROTEIN UBFD1"/>
    <property type="match status" value="1"/>
</dbReference>
<dbReference type="SUPFAM" id="SSF54236">
    <property type="entry name" value="Ubiquitin-like"/>
    <property type="match status" value="1"/>
</dbReference>
<name>A0AAD2CI70_9STRA</name>
<organism evidence="1 2">
    <name type="scientific">Cylindrotheca closterium</name>
    <dbReference type="NCBI Taxonomy" id="2856"/>
    <lineage>
        <taxon>Eukaryota</taxon>
        <taxon>Sar</taxon>
        <taxon>Stramenopiles</taxon>
        <taxon>Ochrophyta</taxon>
        <taxon>Bacillariophyta</taxon>
        <taxon>Bacillariophyceae</taxon>
        <taxon>Bacillariophycidae</taxon>
        <taxon>Bacillariales</taxon>
        <taxon>Bacillariaceae</taxon>
        <taxon>Cylindrotheca</taxon>
    </lineage>
</organism>
<gene>
    <name evidence="1" type="ORF">CYCCA115_LOCUS3512</name>
</gene>
<dbReference type="InterPro" id="IPR029071">
    <property type="entry name" value="Ubiquitin-like_domsf"/>
</dbReference>
<dbReference type="InterPro" id="IPR036322">
    <property type="entry name" value="WD40_repeat_dom_sf"/>
</dbReference>
<dbReference type="GO" id="GO:0003723">
    <property type="term" value="F:RNA binding"/>
    <property type="evidence" value="ECO:0007669"/>
    <property type="project" value="TreeGrafter"/>
</dbReference>
<proteinExistence type="predicted"/>
<dbReference type="InterPro" id="IPR001680">
    <property type="entry name" value="WD40_rpt"/>
</dbReference>
<reference evidence="1" key="1">
    <citation type="submission" date="2023-08" db="EMBL/GenBank/DDBJ databases">
        <authorList>
            <person name="Audoor S."/>
            <person name="Bilcke G."/>
        </authorList>
    </citation>
    <scope>NUCLEOTIDE SEQUENCE</scope>
</reference>
<dbReference type="Pfam" id="PF00400">
    <property type="entry name" value="WD40"/>
    <property type="match status" value="1"/>
</dbReference>
<accession>A0AAD2CI70</accession>
<evidence type="ECO:0000313" key="2">
    <source>
        <dbReference type="Proteomes" id="UP001295423"/>
    </source>
</evidence>
<dbReference type="Gene3D" id="2.130.10.10">
    <property type="entry name" value="YVTN repeat-like/Quinoprotein amine dehydrogenase"/>
    <property type="match status" value="2"/>
</dbReference>
<dbReference type="AlphaFoldDB" id="A0AAD2CI70"/>